<feature type="domain" description="Metallo-beta-lactamase" evidence="1">
    <location>
        <begin position="14"/>
        <end position="210"/>
    </location>
</feature>
<dbReference type="InterPro" id="IPR001279">
    <property type="entry name" value="Metallo-B-lactamas"/>
</dbReference>
<dbReference type="RefSeq" id="WP_267846068.1">
    <property type="nucleotide sequence ID" value="NZ_JAPMXC010000001.1"/>
</dbReference>
<accession>A0ABT3ZJ72</accession>
<reference evidence="2" key="1">
    <citation type="submission" date="2022-11" db="EMBL/GenBank/DDBJ databases">
        <title>Robbsia betulipollinis sp. nov., isolated from pollen of birch (Betula pendula).</title>
        <authorList>
            <person name="Shi H."/>
            <person name="Ambika Manirajan B."/>
            <person name="Ratering S."/>
            <person name="Geissler-Plaum R."/>
            <person name="Schnell S."/>
        </authorList>
    </citation>
    <scope>NUCLEOTIDE SEQUENCE</scope>
    <source>
        <strain evidence="2">Bb-Pol-6</strain>
    </source>
</reference>
<gene>
    <name evidence="2" type="ORF">OVY01_04835</name>
</gene>
<keyword evidence="3" id="KW-1185">Reference proteome</keyword>
<sequence>MSDARIDAFGGDIVRNSVYIEKLDLAFSQFVVRSPTGARLAISAGMRADFDGFQRNLQAVGIDVAAIAALIVPHFEADEMAALPEFLSRNPALVAYAHPICAHALADIFPVKTRILKDETPVTINGEVVVPIHVKHVHQWDSLVVYLPRLKALFSSDIFMSYGPVDGAGPTLDAMVRSIEKSGYLPSLDYLADALGKLRKYDIDRVFPMHGAALHEAIPETIDGLAAYCEKTRPVEAALR</sequence>
<organism evidence="2 3">
    <name type="scientific">Robbsia betulipollinis</name>
    <dbReference type="NCBI Taxonomy" id="2981849"/>
    <lineage>
        <taxon>Bacteria</taxon>
        <taxon>Pseudomonadati</taxon>
        <taxon>Pseudomonadota</taxon>
        <taxon>Betaproteobacteria</taxon>
        <taxon>Burkholderiales</taxon>
        <taxon>Burkholderiaceae</taxon>
        <taxon>Robbsia</taxon>
    </lineage>
</organism>
<dbReference type="Proteomes" id="UP001082899">
    <property type="component" value="Unassembled WGS sequence"/>
</dbReference>
<evidence type="ECO:0000313" key="2">
    <source>
        <dbReference type="EMBL" id="MCY0386573.1"/>
    </source>
</evidence>
<evidence type="ECO:0000259" key="1">
    <source>
        <dbReference type="SMART" id="SM00849"/>
    </source>
</evidence>
<dbReference type="SUPFAM" id="SSF56281">
    <property type="entry name" value="Metallo-hydrolase/oxidoreductase"/>
    <property type="match status" value="1"/>
</dbReference>
<comment type="caution">
    <text evidence="2">The sequence shown here is derived from an EMBL/GenBank/DDBJ whole genome shotgun (WGS) entry which is preliminary data.</text>
</comment>
<protein>
    <submittedName>
        <fullName evidence="2">MBL fold metallo-hydrolase</fullName>
    </submittedName>
</protein>
<dbReference type="InterPro" id="IPR036866">
    <property type="entry name" value="RibonucZ/Hydroxyglut_hydro"/>
</dbReference>
<name>A0ABT3ZJ72_9BURK</name>
<dbReference type="SMART" id="SM00849">
    <property type="entry name" value="Lactamase_B"/>
    <property type="match status" value="1"/>
</dbReference>
<dbReference type="InterPro" id="IPR045761">
    <property type="entry name" value="ODP_dom"/>
</dbReference>
<dbReference type="Gene3D" id="3.60.15.10">
    <property type="entry name" value="Ribonuclease Z/Hydroxyacylglutathione hydrolase-like"/>
    <property type="match status" value="1"/>
</dbReference>
<dbReference type="EMBL" id="JAPMXC010000001">
    <property type="protein sequence ID" value="MCY0386573.1"/>
    <property type="molecule type" value="Genomic_DNA"/>
</dbReference>
<proteinExistence type="predicted"/>
<dbReference type="Pfam" id="PF19583">
    <property type="entry name" value="ODP"/>
    <property type="match status" value="1"/>
</dbReference>
<evidence type="ECO:0000313" key="3">
    <source>
        <dbReference type="Proteomes" id="UP001082899"/>
    </source>
</evidence>